<dbReference type="CDD" id="cd04088">
    <property type="entry name" value="EFG_mtEFG_II"/>
    <property type="match status" value="1"/>
</dbReference>
<dbReference type="SUPFAM" id="SSF50447">
    <property type="entry name" value="Translation proteins"/>
    <property type="match status" value="1"/>
</dbReference>
<dbReference type="InterPro" id="IPR020568">
    <property type="entry name" value="Ribosomal_Su5_D2-typ_SF"/>
</dbReference>
<dbReference type="CDD" id="cd01886">
    <property type="entry name" value="EF-G"/>
    <property type="match status" value="1"/>
</dbReference>
<dbReference type="NCBIfam" id="TIGR00231">
    <property type="entry name" value="small_GTP"/>
    <property type="match status" value="1"/>
</dbReference>
<dbReference type="Pfam" id="PF00009">
    <property type="entry name" value="GTP_EFTU"/>
    <property type="match status" value="1"/>
</dbReference>
<dbReference type="SMART" id="SM00838">
    <property type="entry name" value="EFG_C"/>
    <property type="match status" value="1"/>
</dbReference>
<dbReference type="SUPFAM" id="SSF54211">
    <property type="entry name" value="Ribosomal protein S5 domain 2-like"/>
    <property type="match status" value="1"/>
</dbReference>
<dbReference type="InterPro" id="IPR000640">
    <property type="entry name" value="EFG_V-like"/>
</dbReference>
<keyword evidence="2" id="KW-0547">Nucleotide-binding</keyword>
<organism evidence="8">
    <name type="scientific">hydrothermal vent metagenome</name>
    <dbReference type="NCBI Taxonomy" id="652676"/>
    <lineage>
        <taxon>unclassified sequences</taxon>
        <taxon>metagenomes</taxon>
        <taxon>ecological metagenomes</taxon>
    </lineage>
</organism>
<dbReference type="Gene3D" id="3.30.70.870">
    <property type="entry name" value="Elongation Factor G (Translational Gtpase), domain 3"/>
    <property type="match status" value="1"/>
</dbReference>
<dbReference type="InterPro" id="IPR009000">
    <property type="entry name" value="Transl_B-barrel_sf"/>
</dbReference>
<dbReference type="SUPFAM" id="SSF52540">
    <property type="entry name" value="P-loop containing nucleoside triphosphate hydrolases"/>
    <property type="match status" value="1"/>
</dbReference>
<dbReference type="PROSITE" id="PS51722">
    <property type="entry name" value="G_TR_2"/>
    <property type="match status" value="1"/>
</dbReference>
<name>A0A3B0YEK7_9ZZZZ</name>
<proteinExistence type="inferred from homology"/>
<dbReference type="FunFam" id="3.40.50.300:FF:000029">
    <property type="entry name" value="Elongation factor G"/>
    <property type="match status" value="1"/>
</dbReference>
<dbReference type="Gene3D" id="3.30.230.10">
    <property type="match status" value="1"/>
</dbReference>
<reference evidence="8" key="1">
    <citation type="submission" date="2018-06" db="EMBL/GenBank/DDBJ databases">
        <authorList>
            <person name="Zhirakovskaya E."/>
        </authorList>
    </citation>
    <scope>NUCLEOTIDE SEQUENCE</scope>
</reference>
<evidence type="ECO:0000256" key="6">
    <source>
        <dbReference type="ARBA" id="ARBA00067103"/>
    </source>
</evidence>
<dbReference type="Gene3D" id="3.30.70.240">
    <property type="match status" value="1"/>
</dbReference>
<dbReference type="InterPro" id="IPR027417">
    <property type="entry name" value="P-loop_NTPase"/>
</dbReference>
<dbReference type="SUPFAM" id="SSF54980">
    <property type="entry name" value="EF-G C-terminal domain-like"/>
    <property type="match status" value="2"/>
</dbReference>
<dbReference type="FunFam" id="2.40.30.10:FF:000006">
    <property type="entry name" value="Elongation factor G"/>
    <property type="match status" value="1"/>
</dbReference>
<dbReference type="InterPro" id="IPR004540">
    <property type="entry name" value="Transl_elong_EFG/EF2"/>
</dbReference>
<protein>
    <recommendedName>
        <fullName evidence="6">Elongation factor G 2</fullName>
    </recommendedName>
</protein>
<dbReference type="Gene3D" id="3.40.50.300">
    <property type="entry name" value="P-loop containing nucleotide triphosphate hydrolases"/>
    <property type="match status" value="1"/>
</dbReference>
<dbReference type="AlphaFoldDB" id="A0A3B0YEK7"/>
<dbReference type="PROSITE" id="PS00301">
    <property type="entry name" value="G_TR_1"/>
    <property type="match status" value="1"/>
</dbReference>
<dbReference type="SMART" id="SM00889">
    <property type="entry name" value="EFG_IV"/>
    <property type="match status" value="1"/>
</dbReference>
<dbReference type="InterPro" id="IPR031157">
    <property type="entry name" value="G_TR_CS"/>
</dbReference>
<sequence>MKRQDLRNIGIIAHVDAGKTTLTERMLYFTGTRHKAGDVHKGNTCMDFDPLEKTKGITIYSAATSVYWKEHKLTIIDTPGHIDFNIEVRRSLRVLDGALVVFDAVAGVEPQSETNWRLANEYAVPRICMVNKMDRMGADFFNVIEMIKIRLGANPVVLQIPIGKEDHFRGMVDLVTMQAITWDSDSLDNTLSQVSVNDFEDGIYVQQAQELRQNLIVALAEIDDKLMQCWLEEADIGAVQLMSSIRQTTLQGLCVPVVCGSAFKNKGVQPLLDAVVNYLPSPLEIAPVKMYEGNNNEQHEIEIEPSASSDCPVTALAFKVLNDKHGNLTFIRVYTGQLERGSVVLNAKTGRKERVSRIYEMQANLKTERVSCSAGDIVAVAGLKDTFTGHTLCDVQHPMSLESIKVPEPVIEISIEASDKAQQDQLIVSLTKLRQEDPSIVVSQDQETGQQILAGMGELQLENIIERLRRDYLLEVKSGCPKVSYRETIGKAVTVHHVFKKQSGGPGQFADVKIRFEPLSSGEGFEFESRISGGVIPQEYIPGVELGIQRAAQSGSLAGYPVVDFKATLLDGDFHAQDSSIRSFETAAMRAFRVCESLALPNLLEPIMAVDVFSPQANLGDCIADLNRRRGKIKSQTMRDSDVILQADVPLANMFGYIADLRAMTSGRATFNMQFDYYNKVPAI</sequence>
<dbReference type="PANTHER" id="PTHR43261">
    <property type="entry name" value="TRANSLATION ELONGATION FACTOR G-RELATED"/>
    <property type="match status" value="1"/>
</dbReference>
<dbReference type="InterPro" id="IPR000795">
    <property type="entry name" value="T_Tr_GTP-bd_dom"/>
</dbReference>
<dbReference type="CDD" id="cd03713">
    <property type="entry name" value="EFG_mtEFG_C"/>
    <property type="match status" value="1"/>
</dbReference>
<evidence type="ECO:0000256" key="5">
    <source>
        <dbReference type="ARBA" id="ARBA00023134"/>
    </source>
</evidence>
<dbReference type="GO" id="GO:0003746">
    <property type="term" value="F:translation elongation factor activity"/>
    <property type="evidence" value="ECO:0007669"/>
    <property type="project" value="UniProtKB-KW"/>
</dbReference>
<dbReference type="GO" id="GO:0032790">
    <property type="term" value="P:ribosome disassembly"/>
    <property type="evidence" value="ECO:0007669"/>
    <property type="project" value="TreeGrafter"/>
</dbReference>
<dbReference type="InterPro" id="IPR041095">
    <property type="entry name" value="EFG_II"/>
</dbReference>
<dbReference type="HAMAP" id="MF_00054_B">
    <property type="entry name" value="EF_G_EF_2_B"/>
    <property type="match status" value="1"/>
</dbReference>
<dbReference type="EMBL" id="UOFL01000050">
    <property type="protein sequence ID" value="VAW74067.1"/>
    <property type="molecule type" value="Genomic_DNA"/>
</dbReference>
<keyword evidence="3 8" id="KW-0251">Elongation factor</keyword>
<dbReference type="InterPro" id="IPR005517">
    <property type="entry name" value="Transl_elong_EFG/EF2_IV"/>
</dbReference>
<evidence type="ECO:0000259" key="7">
    <source>
        <dbReference type="PROSITE" id="PS51722"/>
    </source>
</evidence>
<dbReference type="CDD" id="cd01434">
    <property type="entry name" value="EFG_mtEFG1_IV"/>
    <property type="match status" value="1"/>
</dbReference>
<dbReference type="InterPro" id="IPR035649">
    <property type="entry name" value="EFG_V"/>
</dbReference>
<evidence type="ECO:0000256" key="4">
    <source>
        <dbReference type="ARBA" id="ARBA00022917"/>
    </source>
</evidence>
<dbReference type="Gene3D" id="2.40.30.10">
    <property type="entry name" value="Translation factors"/>
    <property type="match status" value="1"/>
</dbReference>
<dbReference type="Pfam" id="PF03144">
    <property type="entry name" value="GTP_EFTU_D2"/>
    <property type="match status" value="1"/>
</dbReference>
<dbReference type="InterPro" id="IPR004161">
    <property type="entry name" value="EFTu-like_2"/>
</dbReference>
<evidence type="ECO:0000256" key="3">
    <source>
        <dbReference type="ARBA" id="ARBA00022768"/>
    </source>
</evidence>
<gene>
    <name evidence="8" type="ORF">MNBD_GAMMA12-2737</name>
</gene>
<dbReference type="Pfam" id="PF14492">
    <property type="entry name" value="EFG_III"/>
    <property type="match status" value="1"/>
</dbReference>
<dbReference type="NCBIfam" id="TIGR00484">
    <property type="entry name" value="EF-G"/>
    <property type="match status" value="1"/>
</dbReference>
<evidence type="ECO:0000313" key="8">
    <source>
        <dbReference type="EMBL" id="VAW74067.1"/>
    </source>
</evidence>
<dbReference type="GO" id="GO:0005525">
    <property type="term" value="F:GTP binding"/>
    <property type="evidence" value="ECO:0007669"/>
    <property type="project" value="UniProtKB-KW"/>
</dbReference>
<dbReference type="Pfam" id="PF03764">
    <property type="entry name" value="EFG_IV"/>
    <property type="match status" value="1"/>
</dbReference>
<keyword evidence="5" id="KW-0342">GTP-binding</keyword>
<comment type="similarity">
    <text evidence="1">Belongs to the TRAFAC class translation factor GTPase superfamily. Classic translation factor GTPase family. EF-G/EF-2 subfamily.</text>
</comment>
<dbReference type="FunFam" id="3.30.70.240:FF:000001">
    <property type="entry name" value="Elongation factor G"/>
    <property type="match status" value="1"/>
</dbReference>
<dbReference type="InterPro" id="IPR005225">
    <property type="entry name" value="Small_GTP-bd"/>
</dbReference>
<dbReference type="CDD" id="cd16262">
    <property type="entry name" value="EFG_III"/>
    <property type="match status" value="1"/>
</dbReference>
<keyword evidence="4" id="KW-0648">Protein biosynthesis</keyword>
<dbReference type="InterPro" id="IPR009022">
    <property type="entry name" value="EFG_III"/>
</dbReference>
<accession>A0A3B0YEK7</accession>
<dbReference type="NCBIfam" id="NF009381">
    <property type="entry name" value="PRK12740.1-5"/>
    <property type="match status" value="1"/>
</dbReference>
<dbReference type="InterPro" id="IPR014721">
    <property type="entry name" value="Ribsml_uS5_D2-typ_fold_subgr"/>
</dbReference>
<dbReference type="FunFam" id="3.30.70.870:FF:000002">
    <property type="entry name" value="Translation elongation factor 2"/>
    <property type="match status" value="1"/>
</dbReference>
<dbReference type="PRINTS" id="PR00315">
    <property type="entry name" value="ELONGATNFCT"/>
</dbReference>
<feature type="domain" description="Tr-type G" evidence="7">
    <location>
        <begin position="4"/>
        <end position="283"/>
    </location>
</feature>
<dbReference type="InterPro" id="IPR047872">
    <property type="entry name" value="EFG_IV"/>
</dbReference>
<dbReference type="Pfam" id="PF00679">
    <property type="entry name" value="EFG_C"/>
    <property type="match status" value="1"/>
</dbReference>
<evidence type="ECO:0000256" key="2">
    <source>
        <dbReference type="ARBA" id="ARBA00022741"/>
    </source>
</evidence>
<dbReference type="PANTHER" id="PTHR43261:SF1">
    <property type="entry name" value="RIBOSOME-RELEASING FACTOR 2, MITOCHONDRIAL"/>
    <property type="match status" value="1"/>
</dbReference>
<evidence type="ECO:0000256" key="1">
    <source>
        <dbReference type="ARBA" id="ARBA00005870"/>
    </source>
</evidence>
<dbReference type="GO" id="GO:0003924">
    <property type="term" value="F:GTPase activity"/>
    <property type="evidence" value="ECO:0007669"/>
    <property type="project" value="InterPro"/>
</dbReference>
<dbReference type="InterPro" id="IPR035647">
    <property type="entry name" value="EFG_III/V"/>
</dbReference>